<evidence type="ECO:0000256" key="1">
    <source>
        <dbReference type="SAM" id="MobiDB-lite"/>
    </source>
</evidence>
<evidence type="ECO:0000313" key="4">
    <source>
        <dbReference type="Proteomes" id="UP001500236"/>
    </source>
</evidence>
<feature type="domain" description="Aminoglycoside phosphotransferase" evidence="2">
    <location>
        <begin position="146"/>
        <end position="310"/>
    </location>
</feature>
<dbReference type="EMBL" id="BAAAVT010000013">
    <property type="protein sequence ID" value="GAA3068210.1"/>
    <property type="molecule type" value="Genomic_DNA"/>
</dbReference>
<organism evidence="3 4">
    <name type="scientific">Nesterenkonia aethiopica</name>
    <dbReference type="NCBI Taxonomy" id="269144"/>
    <lineage>
        <taxon>Bacteria</taxon>
        <taxon>Bacillati</taxon>
        <taxon>Actinomycetota</taxon>
        <taxon>Actinomycetes</taxon>
        <taxon>Micrococcales</taxon>
        <taxon>Micrococcaceae</taxon>
        <taxon>Nesterenkonia</taxon>
    </lineage>
</organism>
<dbReference type="Gene3D" id="3.90.1200.10">
    <property type="match status" value="1"/>
</dbReference>
<feature type="region of interest" description="Disordered" evidence="1">
    <location>
        <begin position="1"/>
        <end position="24"/>
    </location>
</feature>
<dbReference type="InterPro" id="IPR011009">
    <property type="entry name" value="Kinase-like_dom_sf"/>
</dbReference>
<sequence length="381" mass="41093">MSAPRTGSALSPLPPEHLDTEAGPVTVTRVWPEKRSPAASSRTRLAVEALDTSGALRAGWYHSGTGVLELFEAWSDPRLPQLTELRGPGAVVVSHRPGRRAVVRRSPDGTTSGHQDGSAVEFRKLVRPGRAQSILDGVARAATFDGPFRTPRVLTHDESSVTFASLAGAGLHEVSEDDAAAGPGWARAWGEVLEAWREAVLRPVPASGLPVHAPGDEIGVLRRWTEQAMPVLRTGQAEAELFIEAVESTAVALQRLPQMTPRPAHRDLHDKQVLWSADQGPGLLDVDTACLADPALDLGNLRAHATWRRRQGVWSTGQAETVLLAVDGTAAELSRVLDSPVEDAVAVYEQASLLRLLCVYAFRPRYAALADQMRGELHPRN</sequence>
<comment type="caution">
    <text evidence="3">The sequence shown here is derived from an EMBL/GenBank/DDBJ whole genome shotgun (WGS) entry which is preliminary data.</text>
</comment>
<protein>
    <recommendedName>
        <fullName evidence="2">Aminoglycoside phosphotransferase domain-containing protein</fullName>
    </recommendedName>
</protein>
<dbReference type="Pfam" id="PF01636">
    <property type="entry name" value="APH"/>
    <property type="match status" value="1"/>
</dbReference>
<accession>A0ABP6LYZ7</accession>
<gene>
    <name evidence="3" type="ORF">GCM10010529_21070</name>
</gene>
<keyword evidence="4" id="KW-1185">Reference proteome</keyword>
<dbReference type="SUPFAM" id="SSF56112">
    <property type="entry name" value="Protein kinase-like (PK-like)"/>
    <property type="match status" value="1"/>
</dbReference>
<dbReference type="RefSeq" id="WP_344682619.1">
    <property type="nucleotide sequence ID" value="NZ_BAAAVT010000013.1"/>
</dbReference>
<name>A0ABP6LYZ7_9MICC</name>
<evidence type="ECO:0000259" key="2">
    <source>
        <dbReference type="Pfam" id="PF01636"/>
    </source>
</evidence>
<dbReference type="Proteomes" id="UP001500236">
    <property type="component" value="Unassembled WGS sequence"/>
</dbReference>
<reference evidence="4" key="1">
    <citation type="journal article" date="2019" name="Int. J. Syst. Evol. Microbiol.">
        <title>The Global Catalogue of Microorganisms (GCM) 10K type strain sequencing project: providing services to taxonomists for standard genome sequencing and annotation.</title>
        <authorList>
            <consortium name="The Broad Institute Genomics Platform"/>
            <consortium name="The Broad Institute Genome Sequencing Center for Infectious Disease"/>
            <person name="Wu L."/>
            <person name="Ma J."/>
        </authorList>
    </citation>
    <scope>NUCLEOTIDE SEQUENCE [LARGE SCALE GENOMIC DNA]</scope>
    <source>
        <strain evidence="4">JCM 14309</strain>
    </source>
</reference>
<proteinExistence type="predicted"/>
<dbReference type="InterPro" id="IPR002575">
    <property type="entry name" value="Aminoglycoside_PTrfase"/>
</dbReference>
<evidence type="ECO:0000313" key="3">
    <source>
        <dbReference type="EMBL" id="GAA3068210.1"/>
    </source>
</evidence>